<evidence type="ECO:0000313" key="7">
    <source>
        <dbReference type="Proteomes" id="UP000019804"/>
    </source>
</evidence>
<comment type="similarity">
    <text evidence="3">Belongs to the aldehyde dehydrogenase family.</text>
</comment>
<evidence type="ECO:0000259" key="5">
    <source>
        <dbReference type="Pfam" id="PF00171"/>
    </source>
</evidence>
<dbReference type="HOGENOM" id="CLU_005391_1_0_1"/>
<dbReference type="Pfam" id="PF00171">
    <property type="entry name" value="Aldedh"/>
    <property type="match status" value="1"/>
</dbReference>
<protein>
    <submittedName>
        <fullName evidence="6">Aldehyde dehydrogenase</fullName>
    </submittedName>
</protein>
<dbReference type="GO" id="GO:0009450">
    <property type="term" value="P:gamma-aminobutyric acid catabolic process"/>
    <property type="evidence" value="ECO:0007669"/>
    <property type="project" value="TreeGrafter"/>
</dbReference>
<sequence length="462" mass="49667">MIPLIIDNTDTLDPSSTNQTATYQGATSSYTLSAISSAAAAFPSWSRTAPSHRRDLLRSVAKLLRERSDELCATMMAEMHAPELWARANVQFGMDMLEETAGLISDAMIGGIPVSQGESYAMVFKEAMGVVLCIAPWNAPILLGLRAVVAPLAAGNTVIFRGSELSPKSHYLLATLFRDAGFPPGVLNFLLNRPEDAPELYELTINHPSVRKCNFTGSTQVGRIIASKAAYALKPVLLELGGKNFALVLDDARIEETAEELVKGAFLNNGQICMSTDLVYVTEATAPKLEAALLDRLNKMTNKPRLISCASKSKLTSLLEDARINGATIHHPPSFPPPTHDSNDSTFPPTLLTNLSPTSSFHTTESFGPLLGIVRTPDLTAAMDLITTSTYGLSASIFTSSHFTALKLAEKMRVGAVHVNGMTVHDEPTLPHGGVGESGFGRFGGKWGVEEFLEVRTVVLNP</sequence>
<name>A0A017SA59_ASPRC</name>
<evidence type="ECO:0000256" key="1">
    <source>
        <dbReference type="ARBA" id="ARBA00023002"/>
    </source>
</evidence>
<dbReference type="InterPro" id="IPR016161">
    <property type="entry name" value="Ald_DH/histidinol_DH"/>
</dbReference>
<dbReference type="STRING" id="1388766.A0A017SA59"/>
<organism evidence="6 7">
    <name type="scientific">Aspergillus ruber (strain CBS 135680)</name>
    <dbReference type="NCBI Taxonomy" id="1388766"/>
    <lineage>
        <taxon>Eukaryota</taxon>
        <taxon>Fungi</taxon>
        <taxon>Dikarya</taxon>
        <taxon>Ascomycota</taxon>
        <taxon>Pezizomycotina</taxon>
        <taxon>Eurotiomycetes</taxon>
        <taxon>Eurotiomycetidae</taxon>
        <taxon>Eurotiales</taxon>
        <taxon>Aspergillaceae</taxon>
        <taxon>Aspergillus</taxon>
        <taxon>Aspergillus subgen. Aspergillus</taxon>
    </lineage>
</organism>
<dbReference type="SUPFAM" id="SSF53720">
    <property type="entry name" value="ALDH-like"/>
    <property type="match status" value="1"/>
</dbReference>
<reference evidence="7" key="1">
    <citation type="journal article" date="2014" name="Nat. Commun.">
        <title>Genomic adaptations of the halophilic Dead Sea filamentous fungus Eurotium rubrum.</title>
        <authorList>
            <person name="Kis-Papo T."/>
            <person name="Weig A.R."/>
            <person name="Riley R."/>
            <person name="Persoh D."/>
            <person name="Salamov A."/>
            <person name="Sun H."/>
            <person name="Lipzen A."/>
            <person name="Wasser S.P."/>
            <person name="Rambold G."/>
            <person name="Grigoriev I.V."/>
            <person name="Nevo E."/>
        </authorList>
    </citation>
    <scope>NUCLEOTIDE SEQUENCE [LARGE SCALE GENOMIC DNA]</scope>
    <source>
        <strain evidence="7">CBS 135680</strain>
    </source>
</reference>
<dbReference type="InterPro" id="IPR050740">
    <property type="entry name" value="Aldehyde_DH_Superfamily"/>
</dbReference>
<dbReference type="PANTHER" id="PTHR43353">
    <property type="entry name" value="SUCCINATE-SEMIALDEHYDE DEHYDROGENASE, MITOCHONDRIAL"/>
    <property type="match status" value="1"/>
</dbReference>
<gene>
    <name evidence="6" type="ORF">EURHEDRAFT_403993</name>
</gene>
<dbReference type="Gene3D" id="3.40.605.10">
    <property type="entry name" value="Aldehyde Dehydrogenase, Chain A, domain 1"/>
    <property type="match status" value="1"/>
</dbReference>
<feature type="domain" description="Aldehyde dehydrogenase" evidence="5">
    <location>
        <begin position="9"/>
        <end position="458"/>
    </location>
</feature>
<dbReference type="InterPro" id="IPR015590">
    <property type="entry name" value="Aldehyde_DH_dom"/>
</dbReference>
<dbReference type="PROSITE" id="PS00687">
    <property type="entry name" value="ALDEHYDE_DEHYDR_GLU"/>
    <property type="match status" value="1"/>
</dbReference>
<dbReference type="RefSeq" id="XP_040637631.1">
    <property type="nucleotide sequence ID" value="XM_040780272.1"/>
</dbReference>
<keyword evidence="7" id="KW-1185">Reference proteome</keyword>
<dbReference type="PANTHER" id="PTHR43353:SF6">
    <property type="entry name" value="CYTOPLASMIC ALDEHYDE DEHYDROGENASE (EUROFUNG)"/>
    <property type="match status" value="1"/>
</dbReference>
<dbReference type="OrthoDB" id="310895at2759"/>
<evidence type="ECO:0000256" key="4">
    <source>
        <dbReference type="SAM" id="MobiDB-lite"/>
    </source>
</evidence>
<dbReference type="Gene3D" id="3.40.309.10">
    <property type="entry name" value="Aldehyde Dehydrogenase, Chain A, domain 2"/>
    <property type="match status" value="1"/>
</dbReference>
<dbReference type="InterPro" id="IPR029510">
    <property type="entry name" value="Ald_DH_CS_GLU"/>
</dbReference>
<proteinExistence type="inferred from homology"/>
<feature type="region of interest" description="Disordered" evidence="4">
    <location>
        <begin position="328"/>
        <end position="350"/>
    </location>
</feature>
<accession>A0A017SA59</accession>
<dbReference type="InterPro" id="IPR016162">
    <property type="entry name" value="Ald_DH_N"/>
</dbReference>
<evidence type="ECO:0000256" key="2">
    <source>
        <dbReference type="PROSITE-ProRule" id="PRU10007"/>
    </source>
</evidence>
<dbReference type="GO" id="GO:0004777">
    <property type="term" value="F:succinate-semialdehyde dehydrogenase (NAD+) activity"/>
    <property type="evidence" value="ECO:0007669"/>
    <property type="project" value="TreeGrafter"/>
</dbReference>
<dbReference type="GeneID" id="63695396"/>
<dbReference type="EMBL" id="KK088429">
    <property type="protein sequence ID" value="EYE93943.1"/>
    <property type="molecule type" value="Genomic_DNA"/>
</dbReference>
<dbReference type="InterPro" id="IPR016163">
    <property type="entry name" value="Ald_DH_C"/>
</dbReference>
<dbReference type="Proteomes" id="UP000019804">
    <property type="component" value="Unassembled WGS sequence"/>
</dbReference>
<evidence type="ECO:0000256" key="3">
    <source>
        <dbReference type="RuleBase" id="RU003345"/>
    </source>
</evidence>
<keyword evidence="1 3" id="KW-0560">Oxidoreductase</keyword>
<feature type="active site" evidence="2">
    <location>
        <position position="239"/>
    </location>
</feature>
<dbReference type="AlphaFoldDB" id="A0A017SA59"/>
<evidence type="ECO:0000313" key="6">
    <source>
        <dbReference type="EMBL" id="EYE93943.1"/>
    </source>
</evidence>